<dbReference type="SUPFAM" id="SSF51197">
    <property type="entry name" value="Clavaminate synthase-like"/>
    <property type="match status" value="1"/>
</dbReference>
<dbReference type="AlphaFoldDB" id="A0ABD6AER6"/>
<reference evidence="1 2" key="1">
    <citation type="journal article" date="2019" name="Int. J. Syst. Evol. Microbiol.">
        <title>The Global Catalogue of Microorganisms (GCM) 10K type strain sequencing project: providing services to taxonomists for standard genome sequencing and annotation.</title>
        <authorList>
            <consortium name="The Broad Institute Genomics Platform"/>
            <consortium name="The Broad Institute Genome Sequencing Center for Infectious Disease"/>
            <person name="Wu L."/>
            <person name="Ma J."/>
        </authorList>
    </citation>
    <scope>NUCLEOTIDE SEQUENCE [LARGE SCALE GENOMIC DNA]</scope>
    <source>
        <strain evidence="1 2">PSR21</strain>
    </source>
</reference>
<keyword evidence="1" id="KW-0560">Oxidoreductase</keyword>
<dbReference type="GeneID" id="79316957"/>
<accession>A0ABD6AER6</accession>
<keyword evidence="2" id="KW-1185">Reference proteome</keyword>
<sequence length="259" mass="29514">MSLTDEQFEQYQREGYVVVENVLTADEVERVRRRLDDYVTGEREERQFGRMLEPAAEEDGFEFDRPGDPVRKFEGVGMVREDDVFREVAFHDGVVEAVTQLQGPNLKLLRSAAMLKPPGVGSEKKFHQDAAYYPIRPMDHVTVWIALDEATTENGCMQVVPAAHTDGLLRHEELEYETDIALAGSDYGERDTVALPMGPGDALFQHCLLPHYTAPNESERWRRAFIVAYMRARSRFTTEDPPEWVDSLRVTGEEFPGCV</sequence>
<gene>
    <name evidence="1" type="ORF">ACFQPE_18925</name>
</gene>
<protein>
    <submittedName>
        <fullName evidence="1">Phytanoyl-CoA dioxygenase family protein</fullName>
    </submittedName>
</protein>
<dbReference type="GO" id="GO:0046872">
    <property type="term" value="F:metal ion binding"/>
    <property type="evidence" value="ECO:0007669"/>
    <property type="project" value="UniProtKB-ARBA"/>
</dbReference>
<dbReference type="EMBL" id="JBHTBF010000003">
    <property type="protein sequence ID" value="MFC7318855.1"/>
    <property type="molecule type" value="Genomic_DNA"/>
</dbReference>
<dbReference type="GO" id="GO:0051213">
    <property type="term" value="F:dioxygenase activity"/>
    <property type="evidence" value="ECO:0007669"/>
    <property type="project" value="UniProtKB-KW"/>
</dbReference>
<keyword evidence="1" id="KW-0223">Dioxygenase</keyword>
<dbReference type="InterPro" id="IPR008775">
    <property type="entry name" value="Phytyl_CoA_dOase-like"/>
</dbReference>
<organism evidence="1 2">
    <name type="scientific">Halomarina halobia</name>
    <dbReference type="NCBI Taxonomy" id="3033386"/>
    <lineage>
        <taxon>Archaea</taxon>
        <taxon>Methanobacteriati</taxon>
        <taxon>Methanobacteriota</taxon>
        <taxon>Stenosarchaea group</taxon>
        <taxon>Halobacteria</taxon>
        <taxon>Halobacteriales</taxon>
        <taxon>Natronomonadaceae</taxon>
        <taxon>Halomarina</taxon>
    </lineage>
</organism>
<comment type="caution">
    <text evidence="1">The sequence shown here is derived from an EMBL/GenBank/DDBJ whole genome shotgun (WGS) entry which is preliminary data.</text>
</comment>
<dbReference type="RefSeq" id="WP_276306310.1">
    <property type="nucleotide sequence ID" value="NZ_CP119993.1"/>
</dbReference>
<name>A0ABD6AER6_9EURY</name>
<dbReference type="PANTHER" id="PTHR20883:SF48">
    <property type="entry name" value="ECTOINE DIOXYGENASE"/>
    <property type="match status" value="1"/>
</dbReference>
<evidence type="ECO:0000313" key="2">
    <source>
        <dbReference type="Proteomes" id="UP001596547"/>
    </source>
</evidence>
<dbReference type="PANTHER" id="PTHR20883">
    <property type="entry name" value="PHYTANOYL-COA DIOXYGENASE DOMAIN CONTAINING 1"/>
    <property type="match status" value="1"/>
</dbReference>
<dbReference type="Gene3D" id="2.60.120.620">
    <property type="entry name" value="q2cbj1_9rhob like domain"/>
    <property type="match status" value="1"/>
</dbReference>
<evidence type="ECO:0000313" key="1">
    <source>
        <dbReference type="EMBL" id="MFC7318855.1"/>
    </source>
</evidence>
<proteinExistence type="predicted"/>
<dbReference type="Pfam" id="PF05721">
    <property type="entry name" value="PhyH"/>
    <property type="match status" value="1"/>
</dbReference>
<dbReference type="Proteomes" id="UP001596547">
    <property type="component" value="Unassembled WGS sequence"/>
</dbReference>